<comment type="catalytic activity">
    <reaction evidence="6">
        <text>N(6),N(6)-dimethyl-L-lysyl-[protein] + S-adenosyl-L-methionine = N(6),N(6),N(6)-trimethyl-L-lysyl-[protein] + S-adenosyl-L-homocysteine + H(+)</text>
        <dbReference type="Rhea" id="RHEA:54200"/>
        <dbReference type="Rhea" id="RHEA-COMP:13826"/>
        <dbReference type="Rhea" id="RHEA-COMP:13827"/>
        <dbReference type="ChEBI" id="CHEBI:15378"/>
        <dbReference type="ChEBI" id="CHEBI:57856"/>
        <dbReference type="ChEBI" id="CHEBI:59789"/>
        <dbReference type="ChEBI" id="CHEBI:61961"/>
        <dbReference type="ChEBI" id="CHEBI:61976"/>
    </reaction>
</comment>
<dbReference type="InterPro" id="IPR025714">
    <property type="entry name" value="Methyltranfer_dom"/>
</dbReference>
<feature type="domain" description="Methyltransferase" evidence="9">
    <location>
        <begin position="54"/>
        <end position="173"/>
    </location>
</feature>
<organism evidence="10 11">
    <name type="scientific">Riccia sorocarpa</name>
    <dbReference type="NCBI Taxonomy" id="122646"/>
    <lineage>
        <taxon>Eukaryota</taxon>
        <taxon>Viridiplantae</taxon>
        <taxon>Streptophyta</taxon>
        <taxon>Embryophyta</taxon>
        <taxon>Marchantiophyta</taxon>
        <taxon>Marchantiopsida</taxon>
        <taxon>Marchantiidae</taxon>
        <taxon>Marchantiales</taxon>
        <taxon>Ricciaceae</taxon>
        <taxon>Riccia</taxon>
    </lineage>
</organism>
<protein>
    <recommendedName>
        <fullName evidence="8">EEF1A lysine methyltransferase 4</fullName>
    </recommendedName>
</protein>
<evidence type="ECO:0000256" key="3">
    <source>
        <dbReference type="ARBA" id="ARBA00022603"/>
    </source>
</evidence>
<evidence type="ECO:0000256" key="7">
    <source>
        <dbReference type="ARBA" id="ARBA00059299"/>
    </source>
</evidence>
<dbReference type="Gene3D" id="3.40.50.150">
    <property type="entry name" value="Vaccinia Virus protein VP39"/>
    <property type="match status" value="1"/>
</dbReference>
<evidence type="ECO:0000256" key="2">
    <source>
        <dbReference type="ARBA" id="ARBA00022553"/>
    </source>
</evidence>
<dbReference type="PANTHER" id="PTHR12176">
    <property type="entry name" value="SAM-DEPENDENT METHYLTRANSFERASE SUPERFAMILY PROTEIN"/>
    <property type="match status" value="1"/>
</dbReference>
<dbReference type="EMBL" id="JBJQOH010000003">
    <property type="protein sequence ID" value="KAL3690825.1"/>
    <property type="molecule type" value="Genomic_DNA"/>
</dbReference>
<evidence type="ECO:0000313" key="10">
    <source>
        <dbReference type="EMBL" id="KAL3690825.1"/>
    </source>
</evidence>
<evidence type="ECO:0000256" key="5">
    <source>
        <dbReference type="ARBA" id="ARBA00022691"/>
    </source>
</evidence>
<dbReference type="Pfam" id="PF13847">
    <property type="entry name" value="Methyltransf_31"/>
    <property type="match status" value="1"/>
</dbReference>
<accession>A0ABD3HGU2</accession>
<gene>
    <name evidence="10" type="ORF">R1sor_004476</name>
</gene>
<comment type="similarity">
    <text evidence="1">Belongs to the methyltransferase superfamily.</text>
</comment>
<evidence type="ECO:0000313" key="11">
    <source>
        <dbReference type="Proteomes" id="UP001633002"/>
    </source>
</evidence>
<keyword evidence="3" id="KW-0489">Methyltransferase</keyword>
<evidence type="ECO:0000259" key="9">
    <source>
        <dbReference type="Pfam" id="PF13847"/>
    </source>
</evidence>
<evidence type="ECO:0000256" key="6">
    <source>
        <dbReference type="ARBA" id="ARBA00052410"/>
    </source>
</evidence>
<dbReference type="SUPFAM" id="SSF53335">
    <property type="entry name" value="S-adenosyl-L-methionine-dependent methyltransferases"/>
    <property type="match status" value="1"/>
</dbReference>
<dbReference type="GO" id="GO:0008168">
    <property type="term" value="F:methyltransferase activity"/>
    <property type="evidence" value="ECO:0007669"/>
    <property type="project" value="UniProtKB-KW"/>
</dbReference>
<comment type="function">
    <text evidence="7">Protein-lysine methyltransferase that efficiently catalyzes three successive methylations on 'Lys-36' in eukaryotic translation elongation factor 1 alpha (EEF1A1 or EEF1A2).</text>
</comment>
<name>A0ABD3HGU2_9MARC</name>
<comment type="caution">
    <text evidence="10">The sequence shown here is derived from an EMBL/GenBank/DDBJ whole genome shotgun (WGS) entry which is preliminary data.</text>
</comment>
<evidence type="ECO:0000256" key="1">
    <source>
        <dbReference type="ARBA" id="ARBA00008361"/>
    </source>
</evidence>
<dbReference type="InterPro" id="IPR029063">
    <property type="entry name" value="SAM-dependent_MTases_sf"/>
</dbReference>
<keyword evidence="2" id="KW-0597">Phosphoprotein</keyword>
<keyword evidence="4" id="KW-0808">Transferase</keyword>
<proteinExistence type="inferred from homology"/>
<dbReference type="Proteomes" id="UP001633002">
    <property type="component" value="Unassembled WGS sequence"/>
</dbReference>
<dbReference type="FunFam" id="3.40.50.150:FF:000111">
    <property type="entry name" value="EEF1A lysine methyltransferase 4"/>
    <property type="match status" value="1"/>
</dbReference>
<dbReference type="AlphaFoldDB" id="A0ABD3HGU2"/>
<evidence type="ECO:0000256" key="4">
    <source>
        <dbReference type="ARBA" id="ARBA00022679"/>
    </source>
</evidence>
<keyword evidence="11" id="KW-1185">Reference proteome</keyword>
<evidence type="ECO:0000256" key="8">
    <source>
        <dbReference type="ARBA" id="ARBA00067848"/>
    </source>
</evidence>
<dbReference type="CDD" id="cd02440">
    <property type="entry name" value="AdoMet_MTases"/>
    <property type="match status" value="1"/>
</dbReference>
<sequence>MAEDARKDDGLPLHTALYLEPTYWNDRFTKEDHYEWFKDYTHFRHLILANVKPTDKVLEVGCGNSQMGMEMYKDGITQIIRTDLSPVAVKRMEEKSDALGYKEIRHQVADMLNLPYEDGTFDVVIEKGTVDVLFVDSGDPWNPSPDVVSRVEGMLKETHRVLTSDGIFISIAFGQPHFRRPFFEVKGLTWTMKWDTFGDSFHYFFYKLRKGTKDEKQGPSDPLPLQENSKVTFNLEHEYMDNEDYLLHSTLADDE</sequence>
<dbReference type="InterPro" id="IPR051419">
    <property type="entry name" value="Lys/N-term_MeTrsfase_sf"/>
</dbReference>
<reference evidence="10 11" key="1">
    <citation type="submission" date="2024-09" db="EMBL/GenBank/DDBJ databases">
        <title>Chromosome-scale assembly of Riccia sorocarpa.</title>
        <authorList>
            <person name="Paukszto L."/>
        </authorList>
    </citation>
    <scope>NUCLEOTIDE SEQUENCE [LARGE SCALE GENOMIC DNA]</scope>
    <source>
        <strain evidence="10">LP-2024</strain>
        <tissue evidence="10">Aerial parts of the thallus</tissue>
    </source>
</reference>
<keyword evidence="5" id="KW-0949">S-adenosyl-L-methionine</keyword>
<dbReference type="GO" id="GO:0032259">
    <property type="term" value="P:methylation"/>
    <property type="evidence" value="ECO:0007669"/>
    <property type="project" value="UniProtKB-KW"/>
</dbReference>
<dbReference type="PANTHER" id="PTHR12176:SF80">
    <property type="entry name" value="EEF1A LYSINE METHYLTRANSFERASE 4"/>
    <property type="match status" value="1"/>
</dbReference>